<evidence type="ECO:0000313" key="1">
    <source>
        <dbReference type="EMBL" id="SFE52830.1"/>
    </source>
</evidence>
<proteinExistence type="predicted"/>
<reference evidence="1 2" key="1">
    <citation type="submission" date="2016-10" db="EMBL/GenBank/DDBJ databases">
        <authorList>
            <person name="de Groot N.N."/>
        </authorList>
    </citation>
    <scope>NUCLEOTIDE SEQUENCE [LARGE SCALE GENOMIC DNA]</scope>
    <source>
        <strain evidence="1 2">DSM 43019</strain>
    </source>
</reference>
<protein>
    <submittedName>
        <fullName evidence="1">Uncharacterized protein</fullName>
    </submittedName>
</protein>
<dbReference type="AlphaFoldDB" id="A0A1I2BCF2"/>
<dbReference type="EMBL" id="FONV01000002">
    <property type="protein sequence ID" value="SFE52830.1"/>
    <property type="molecule type" value="Genomic_DNA"/>
</dbReference>
<keyword evidence="2" id="KW-1185">Reference proteome</keyword>
<accession>A0A1I2BCF2</accession>
<gene>
    <name evidence="1" type="ORF">SAMN05421541_102191</name>
</gene>
<evidence type="ECO:0000313" key="2">
    <source>
        <dbReference type="Proteomes" id="UP000199645"/>
    </source>
</evidence>
<dbReference type="OrthoDB" id="3626984at2"/>
<name>A0A1I2BCF2_9ACTN</name>
<dbReference type="Proteomes" id="UP000199645">
    <property type="component" value="Unassembled WGS sequence"/>
</dbReference>
<sequence>MTGPEPVWDIANCRSCDAEIIWATSSGGKAMPVDAAVSEDGNVELSLQPGLFVGPVATVITGPTLFPKPMRKAHFATCSAADKWRRK</sequence>
<organism evidence="1 2">
    <name type="scientific">Actinoplanes philippinensis</name>
    <dbReference type="NCBI Taxonomy" id="35752"/>
    <lineage>
        <taxon>Bacteria</taxon>
        <taxon>Bacillati</taxon>
        <taxon>Actinomycetota</taxon>
        <taxon>Actinomycetes</taxon>
        <taxon>Micromonosporales</taxon>
        <taxon>Micromonosporaceae</taxon>
        <taxon>Actinoplanes</taxon>
    </lineage>
</organism>
<dbReference type="RefSeq" id="WP_093610292.1">
    <property type="nucleotide sequence ID" value="NZ_BOMT01000016.1"/>
</dbReference>
<dbReference type="STRING" id="35752.SAMN05421541_102191"/>